<dbReference type="RefSeq" id="WP_168629093.1">
    <property type="nucleotide sequence ID" value="NZ_BONL01000002.1"/>
</dbReference>
<feature type="compositionally biased region" description="Polar residues" evidence="1">
    <location>
        <begin position="1"/>
        <end position="10"/>
    </location>
</feature>
<proteinExistence type="predicted"/>
<dbReference type="EMBL" id="JAAXOX010000002">
    <property type="protein sequence ID" value="NKY21972.1"/>
    <property type="molecule type" value="Genomic_DNA"/>
</dbReference>
<accession>A0A7X6KTE8</accession>
<keyword evidence="3" id="KW-1185">Reference proteome</keyword>
<organism evidence="2 3">
    <name type="scientific">Cellulomonas denverensis</name>
    <dbReference type="NCBI Taxonomy" id="264297"/>
    <lineage>
        <taxon>Bacteria</taxon>
        <taxon>Bacillati</taxon>
        <taxon>Actinomycetota</taxon>
        <taxon>Actinomycetes</taxon>
        <taxon>Micrococcales</taxon>
        <taxon>Cellulomonadaceae</taxon>
        <taxon>Cellulomonas</taxon>
    </lineage>
</organism>
<protein>
    <submittedName>
        <fullName evidence="2">Uncharacterized protein</fullName>
    </submittedName>
</protein>
<sequence length="152" mass="16345">MPIDDQTQATVRELWAVGDAHQRPPAPVPESDPWADPDQGADPGVTVVSFPGTPEIEVRLYADGRDTVLVETTADFEVPRTDVTALVGEVLAGRVLRRPRVRGVLGNLAASLMGSPAPAEAEIRVGDRVYSTPITARQPLSVWLMSRPLADD</sequence>
<evidence type="ECO:0000313" key="2">
    <source>
        <dbReference type="EMBL" id="NKY21972.1"/>
    </source>
</evidence>
<feature type="region of interest" description="Disordered" evidence="1">
    <location>
        <begin position="1"/>
        <end position="42"/>
    </location>
</feature>
<evidence type="ECO:0000256" key="1">
    <source>
        <dbReference type="SAM" id="MobiDB-lite"/>
    </source>
</evidence>
<comment type="caution">
    <text evidence="2">The sequence shown here is derived from an EMBL/GenBank/DDBJ whole genome shotgun (WGS) entry which is preliminary data.</text>
</comment>
<reference evidence="2 3" key="1">
    <citation type="submission" date="2020-04" db="EMBL/GenBank/DDBJ databases">
        <title>MicrobeNet Type strains.</title>
        <authorList>
            <person name="Nicholson A.C."/>
        </authorList>
    </citation>
    <scope>NUCLEOTIDE SEQUENCE [LARGE SCALE GENOMIC DNA]</scope>
    <source>
        <strain evidence="2 3">ATCC BAA-788</strain>
    </source>
</reference>
<dbReference type="Proteomes" id="UP000581206">
    <property type="component" value="Unassembled WGS sequence"/>
</dbReference>
<dbReference type="AlphaFoldDB" id="A0A7X6KTE8"/>
<evidence type="ECO:0000313" key="3">
    <source>
        <dbReference type="Proteomes" id="UP000581206"/>
    </source>
</evidence>
<name>A0A7X6KTE8_9CELL</name>
<gene>
    <name evidence="2" type="ORF">HGA03_04760</name>
</gene>